<comment type="caution">
    <text evidence="4">The sequence shown here is derived from an EMBL/GenBank/DDBJ whole genome shotgun (WGS) entry which is preliminary data.</text>
</comment>
<accession>A0ABP9SM58</accession>
<keyword evidence="2" id="KW-0012">Acyltransferase</keyword>
<dbReference type="InterPro" id="IPR016181">
    <property type="entry name" value="Acyl_CoA_acyltransferase"/>
</dbReference>
<protein>
    <recommendedName>
        <fullName evidence="3">N-acetyltransferase domain-containing protein</fullName>
    </recommendedName>
</protein>
<evidence type="ECO:0000313" key="4">
    <source>
        <dbReference type="EMBL" id="GAA5197917.1"/>
    </source>
</evidence>
<evidence type="ECO:0000256" key="2">
    <source>
        <dbReference type="ARBA" id="ARBA00023315"/>
    </source>
</evidence>
<dbReference type="EMBL" id="BAABJQ010000031">
    <property type="protein sequence ID" value="GAA5197917.1"/>
    <property type="molecule type" value="Genomic_DNA"/>
</dbReference>
<keyword evidence="1" id="KW-0808">Transferase</keyword>
<dbReference type="Proteomes" id="UP001501570">
    <property type="component" value="Unassembled WGS sequence"/>
</dbReference>
<dbReference type="InterPro" id="IPR000182">
    <property type="entry name" value="GNAT_dom"/>
</dbReference>
<feature type="domain" description="N-acetyltransferase" evidence="3">
    <location>
        <begin position="1"/>
        <end position="144"/>
    </location>
</feature>
<name>A0ABP9SM58_9ACTN</name>
<evidence type="ECO:0000256" key="1">
    <source>
        <dbReference type="ARBA" id="ARBA00022679"/>
    </source>
</evidence>
<dbReference type="PANTHER" id="PTHR43877">
    <property type="entry name" value="AMINOALKYLPHOSPHONATE N-ACETYLTRANSFERASE-RELATED-RELATED"/>
    <property type="match status" value="1"/>
</dbReference>
<dbReference type="PROSITE" id="PS51186">
    <property type="entry name" value="GNAT"/>
    <property type="match status" value="1"/>
</dbReference>
<dbReference type="Pfam" id="PF00583">
    <property type="entry name" value="Acetyltransf_1"/>
    <property type="match status" value="1"/>
</dbReference>
<dbReference type="SUPFAM" id="SSF55729">
    <property type="entry name" value="Acyl-CoA N-acyltransferases (Nat)"/>
    <property type="match status" value="1"/>
</dbReference>
<evidence type="ECO:0000313" key="5">
    <source>
        <dbReference type="Proteomes" id="UP001501570"/>
    </source>
</evidence>
<reference evidence="5" key="1">
    <citation type="journal article" date="2019" name="Int. J. Syst. Evol. Microbiol.">
        <title>The Global Catalogue of Microorganisms (GCM) 10K type strain sequencing project: providing services to taxonomists for standard genome sequencing and annotation.</title>
        <authorList>
            <consortium name="The Broad Institute Genomics Platform"/>
            <consortium name="The Broad Institute Genome Sequencing Center for Infectious Disease"/>
            <person name="Wu L."/>
            <person name="Ma J."/>
        </authorList>
    </citation>
    <scope>NUCLEOTIDE SEQUENCE [LARGE SCALE GENOMIC DNA]</scope>
    <source>
        <strain evidence="5">JCM 18304</strain>
    </source>
</reference>
<dbReference type="InterPro" id="IPR050832">
    <property type="entry name" value="Bact_Acetyltransf"/>
</dbReference>
<organism evidence="4 5">
    <name type="scientific">Rugosimonospora acidiphila</name>
    <dbReference type="NCBI Taxonomy" id="556531"/>
    <lineage>
        <taxon>Bacteria</taxon>
        <taxon>Bacillati</taxon>
        <taxon>Actinomycetota</taxon>
        <taxon>Actinomycetes</taxon>
        <taxon>Micromonosporales</taxon>
        <taxon>Micromonosporaceae</taxon>
        <taxon>Rugosimonospora</taxon>
    </lineage>
</organism>
<dbReference type="Gene3D" id="3.40.630.30">
    <property type="match status" value="1"/>
</dbReference>
<evidence type="ECO:0000259" key="3">
    <source>
        <dbReference type="PROSITE" id="PS51186"/>
    </source>
</evidence>
<proteinExistence type="predicted"/>
<keyword evidence="5" id="KW-1185">Reference proteome</keyword>
<gene>
    <name evidence="4" type="ORF">GCM10023322_70170</name>
</gene>
<dbReference type="CDD" id="cd04301">
    <property type="entry name" value="NAT_SF"/>
    <property type="match status" value="1"/>
</dbReference>
<sequence>MLADAPLAFLETIDEAAARPHAEFAAKLRERVAGNAQALFVAAADGRLVGQAGGFTPPGTRGVTLVFAVYLAPTWRGRGLLGRLVDAVAQWSLAAGRPELELEVMTGNQRAIRAYQGLGFVDTGLRSRHPVIPVFTELKMRRPA</sequence>